<evidence type="ECO:0000259" key="1">
    <source>
        <dbReference type="SMART" id="SM00429"/>
    </source>
</evidence>
<dbReference type="Proteomes" id="UP001279410">
    <property type="component" value="Unassembled WGS sequence"/>
</dbReference>
<dbReference type="PANTHER" id="PTHR22625">
    <property type="entry name" value="PLEXIN"/>
    <property type="match status" value="1"/>
</dbReference>
<dbReference type="GO" id="GO:0007399">
    <property type="term" value="P:nervous system development"/>
    <property type="evidence" value="ECO:0007669"/>
    <property type="project" value="UniProtKB-ARBA"/>
</dbReference>
<dbReference type="SMART" id="SM00429">
    <property type="entry name" value="IPT"/>
    <property type="match status" value="1"/>
</dbReference>
<dbReference type="Gene3D" id="2.60.40.10">
    <property type="entry name" value="Immunoglobulins"/>
    <property type="match status" value="2"/>
</dbReference>
<accession>A0AAD3M288</accession>
<dbReference type="GO" id="GO:0017154">
    <property type="term" value="F:semaphorin receptor activity"/>
    <property type="evidence" value="ECO:0007669"/>
    <property type="project" value="InterPro"/>
</dbReference>
<dbReference type="FunFam" id="2.60.40.10:FF:000843">
    <property type="entry name" value="Plexin D1"/>
    <property type="match status" value="1"/>
</dbReference>
<dbReference type="GO" id="GO:0002116">
    <property type="term" value="C:semaphorin receptor complex"/>
    <property type="evidence" value="ECO:0007669"/>
    <property type="project" value="TreeGrafter"/>
</dbReference>
<name>A0AAD3M288_LATJO</name>
<feature type="non-terminal residue" evidence="2">
    <location>
        <position position="1"/>
    </location>
</feature>
<dbReference type="InterPro" id="IPR013783">
    <property type="entry name" value="Ig-like_fold"/>
</dbReference>
<dbReference type="InterPro" id="IPR002909">
    <property type="entry name" value="IPT_dom"/>
</dbReference>
<dbReference type="GO" id="GO:0007162">
    <property type="term" value="P:negative regulation of cell adhesion"/>
    <property type="evidence" value="ECO:0007669"/>
    <property type="project" value="TreeGrafter"/>
</dbReference>
<dbReference type="GO" id="GO:0005886">
    <property type="term" value="C:plasma membrane"/>
    <property type="evidence" value="ECO:0007669"/>
    <property type="project" value="TreeGrafter"/>
</dbReference>
<evidence type="ECO:0000313" key="2">
    <source>
        <dbReference type="EMBL" id="GLD46285.1"/>
    </source>
</evidence>
<protein>
    <submittedName>
        <fullName evidence="2">Plexin-D1</fullName>
    </submittedName>
</protein>
<dbReference type="SUPFAM" id="SSF81296">
    <property type="entry name" value="E set domains"/>
    <property type="match status" value="2"/>
</dbReference>
<keyword evidence="3" id="KW-1185">Reference proteome</keyword>
<dbReference type="Pfam" id="PF01833">
    <property type="entry name" value="TIG"/>
    <property type="match status" value="1"/>
</dbReference>
<dbReference type="GO" id="GO:0050772">
    <property type="term" value="P:positive regulation of axonogenesis"/>
    <property type="evidence" value="ECO:0007669"/>
    <property type="project" value="TreeGrafter"/>
</dbReference>
<dbReference type="InterPro" id="IPR014756">
    <property type="entry name" value="Ig_E-set"/>
</dbReference>
<organism evidence="2 3">
    <name type="scientific">Lates japonicus</name>
    <name type="common">Japanese lates</name>
    <dbReference type="NCBI Taxonomy" id="270547"/>
    <lineage>
        <taxon>Eukaryota</taxon>
        <taxon>Metazoa</taxon>
        <taxon>Chordata</taxon>
        <taxon>Craniata</taxon>
        <taxon>Vertebrata</taxon>
        <taxon>Euteleostomi</taxon>
        <taxon>Actinopterygii</taxon>
        <taxon>Neopterygii</taxon>
        <taxon>Teleostei</taxon>
        <taxon>Neoteleostei</taxon>
        <taxon>Acanthomorphata</taxon>
        <taxon>Carangaria</taxon>
        <taxon>Carangaria incertae sedis</taxon>
        <taxon>Centropomidae</taxon>
        <taxon>Lates</taxon>
    </lineage>
</organism>
<proteinExistence type="predicted"/>
<sequence length="249" mass="27472">GEELECDFGTEQRYEATWLNSSTVKCSGVTLSTNQWSQVYHLNLRRRGSFSGRREDIFVDSPQPTEVEVYNCGVGSSDCSQCWGREDQGHLCGWCENSCKPRDDCQPIRAQCPAPEIHKIFPLRGPVEGGTLLTIEGRNLGRRAGAVKVSIGDVPCALLPDFYTVSVELVCVTGRSEYDRTDIVQVNVDQSGMGTSKESFSYLVPKLLSMEPRKGSRAGGTRVTIMGEHLDIGSEVRVKVNNTLECTII</sequence>
<gene>
    <name evidence="2" type="ORF">AKAME5_000067500</name>
</gene>
<feature type="domain" description="IPT/TIG" evidence="1">
    <location>
        <begin position="114"/>
        <end position="203"/>
    </location>
</feature>
<reference evidence="2" key="1">
    <citation type="submission" date="2022-08" db="EMBL/GenBank/DDBJ databases">
        <title>Genome sequencing of akame (Lates japonicus).</title>
        <authorList>
            <person name="Hashiguchi Y."/>
            <person name="Takahashi H."/>
        </authorList>
    </citation>
    <scope>NUCLEOTIDE SEQUENCE</scope>
    <source>
        <strain evidence="2">Kochi</strain>
    </source>
</reference>
<dbReference type="InterPro" id="IPR031148">
    <property type="entry name" value="Plexin"/>
</dbReference>
<comment type="caution">
    <text evidence="2">The sequence shown here is derived from an EMBL/GenBank/DDBJ whole genome shotgun (WGS) entry which is preliminary data.</text>
</comment>
<dbReference type="EMBL" id="BRZM01000001">
    <property type="protein sequence ID" value="GLD46285.1"/>
    <property type="molecule type" value="Genomic_DNA"/>
</dbReference>
<dbReference type="GO" id="GO:0043542">
    <property type="term" value="P:endothelial cell migration"/>
    <property type="evidence" value="ECO:0007669"/>
    <property type="project" value="TreeGrafter"/>
</dbReference>
<evidence type="ECO:0000313" key="3">
    <source>
        <dbReference type="Proteomes" id="UP001279410"/>
    </source>
</evidence>
<dbReference type="AlphaFoldDB" id="A0AAD3M288"/>
<dbReference type="PANTHER" id="PTHR22625:SF7">
    <property type="entry name" value="PLEXIN-D1"/>
    <property type="match status" value="1"/>
</dbReference>
<dbReference type="GO" id="GO:0030334">
    <property type="term" value="P:regulation of cell migration"/>
    <property type="evidence" value="ECO:0007669"/>
    <property type="project" value="TreeGrafter"/>
</dbReference>
<feature type="non-terminal residue" evidence="2">
    <location>
        <position position="249"/>
    </location>
</feature>
<dbReference type="GO" id="GO:0008360">
    <property type="term" value="P:regulation of cell shape"/>
    <property type="evidence" value="ECO:0007669"/>
    <property type="project" value="TreeGrafter"/>
</dbReference>